<dbReference type="SUPFAM" id="SSF51366">
    <property type="entry name" value="Ribulose-phoshate binding barrel"/>
    <property type="match status" value="1"/>
</dbReference>
<evidence type="ECO:0000256" key="1">
    <source>
        <dbReference type="ARBA" id="ARBA00005091"/>
    </source>
</evidence>
<dbReference type="Pfam" id="PF00977">
    <property type="entry name" value="His_biosynth"/>
    <property type="match status" value="1"/>
</dbReference>
<dbReference type="PANTHER" id="PTHR21235">
    <property type="entry name" value="IMIDAZOLE GLYCEROL PHOSPHATE SYNTHASE SUBUNIT HISF/H IGP SYNTHASE SUBUNIT HISF/H"/>
    <property type="match status" value="1"/>
</dbReference>
<dbReference type="CDD" id="cd04731">
    <property type="entry name" value="HisF"/>
    <property type="match status" value="1"/>
</dbReference>
<name>A0ABN5LSN9_9BACT</name>
<evidence type="ECO:0000256" key="8">
    <source>
        <dbReference type="ARBA" id="ARBA00025475"/>
    </source>
</evidence>
<keyword evidence="5 11" id="KW-0028">Amino-acid biosynthesis</keyword>
<dbReference type="EC" id="4.3.2.10" evidence="4"/>
<dbReference type="PANTHER" id="PTHR21235:SF2">
    <property type="entry name" value="IMIDAZOLE GLYCEROL PHOSPHATE SYNTHASE HISHF"/>
    <property type="match status" value="1"/>
</dbReference>
<protein>
    <recommendedName>
        <fullName evidence="4">imidazole glycerol-phosphate synthase</fullName>
        <ecNumber evidence="4">4.3.2.10</ecNumber>
    </recommendedName>
    <alternativeName>
        <fullName evidence="9">IGP synthase cyclase subunit</fullName>
    </alternativeName>
</protein>
<accession>A0ABN5LSN9</accession>
<dbReference type="EMBL" id="CP029600">
    <property type="protein sequence ID" value="AWO01178.1"/>
    <property type="molecule type" value="Genomic_DNA"/>
</dbReference>
<evidence type="ECO:0000256" key="5">
    <source>
        <dbReference type="ARBA" id="ARBA00022605"/>
    </source>
</evidence>
<sequence length="252" mass="27422">MLRVRVIPVLLLKNKGLVKTVSFKNPTYIGDPINAVRIFNEKEVDELMLLDITASVENREPNYAWIKDISSESFMPIGYGGGIQTLDQIKKLFNLGVEKVVLNSASTNLELIRSAAAIFGSQSIVVSIDVKKSFWGKYEGFTHSGSKKLPIPPLEHAINCVNAGAGEIYLQSIDKEGHMKGYDLDITRQFSNALTVPVVASGGAADLASMKEVISFAGASAVSAGSIFVYKGKHKAVLINYPSQEVLKEYLP</sequence>
<reference evidence="12 13" key="1">
    <citation type="submission" date="2018-05" db="EMBL/GenBank/DDBJ databases">
        <title>Chitinophaga sp. nov., isolated from rhizosphere soil of Alhagi.</title>
        <authorList>
            <person name="Liu Y."/>
        </authorList>
    </citation>
    <scope>NUCLEOTIDE SEQUENCE [LARGE SCALE GENOMIC DNA]</scope>
    <source>
        <strain evidence="12 13">T22</strain>
    </source>
</reference>
<dbReference type="InterPro" id="IPR050064">
    <property type="entry name" value="IGPS_HisA/HisF"/>
</dbReference>
<evidence type="ECO:0000256" key="6">
    <source>
        <dbReference type="ARBA" id="ARBA00023102"/>
    </source>
</evidence>
<evidence type="ECO:0000256" key="2">
    <source>
        <dbReference type="ARBA" id="ARBA00009667"/>
    </source>
</evidence>
<dbReference type="NCBIfam" id="NF038364">
    <property type="entry name" value="AglZ_HisF2_fam"/>
    <property type="match status" value="1"/>
</dbReference>
<evidence type="ECO:0000256" key="9">
    <source>
        <dbReference type="ARBA" id="ARBA00030264"/>
    </source>
</evidence>
<gene>
    <name evidence="12" type="ORF">DLD77_05470</name>
</gene>
<dbReference type="Proteomes" id="UP000246099">
    <property type="component" value="Chromosome"/>
</dbReference>
<dbReference type="InterPro" id="IPR011060">
    <property type="entry name" value="RibuloseP-bd_barrel"/>
</dbReference>
<dbReference type="RefSeq" id="WP_119077393.1">
    <property type="nucleotide sequence ID" value="NZ_CP029600.1"/>
</dbReference>
<keyword evidence="13" id="KW-1185">Reference proteome</keyword>
<dbReference type="InterPro" id="IPR004651">
    <property type="entry name" value="HisF"/>
</dbReference>
<evidence type="ECO:0000256" key="4">
    <source>
        <dbReference type="ARBA" id="ARBA00012809"/>
    </source>
</evidence>
<dbReference type="InterPro" id="IPR013785">
    <property type="entry name" value="Aldolase_TIM"/>
</dbReference>
<comment type="similarity">
    <text evidence="2 11">Belongs to the HisA/HisF family.</text>
</comment>
<keyword evidence="6 11" id="KW-0368">Histidine biosynthesis</keyword>
<organism evidence="12 13">
    <name type="scientific">Chitinophaga alhagiae</name>
    <dbReference type="NCBI Taxonomy" id="2203219"/>
    <lineage>
        <taxon>Bacteria</taxon>
        <taxon>Pseudomonadati</taxon>
        <taxon>Bacteroidota</taxon>
        <taxon>Chitinophagia</taxon>
        <taxon>Chitinophagales</taxon>
        <taxon>Chitinophagaceae</taxon>
        <taxon>Chitinophaga</taxon>
    </lineage>
</organism>
<evidence type="ECO:0000313" key="13">
    <source>
        <dbReference type="Proteomes" id="UP000246099"/>
    </source>
</evidence>
<comment type="catalytic activity">
    <reaction evidence="10">
        <text>5-[(5-phospho-1-deoxy-D-ribulos-1-ylimino)methylamino]-1-(5-phospho-beta-D-ribosyl)imidazole-4-carboxamide + L-glutamine = D-erythro-1-(imidazol-4-yl)glycerol 3-phosphate + 5-amino-1-(5-phospho-beta-D-ribosyl)imidazole-4-carboxamide + L-glutamate + H(+)</text>
        <dbReference type="Rhea" id="RHEA:24793"/>
        <dbReference type="ChEBI" id="CHEBI:15378"/>
        <dbReference type="ChEBI" id="CHEBI:29985"/>
        <dbReference type="ChEBI" id="CHEBI:58278"/>
        <dbReference type="ChEBI" id="CHEBI:58359"/>
        <dbReference type="ChEBI" id="CHEBI:58475"/>
        <dbReference type="ChEBI" id="CHEBI:58525"/>
        <dbReference type="EC" id="4.3.2.10"/>
    </reaction>
</comment>
<comment type="subunit">
    <text evidence="3">Heterodimer of HisH and HisF.</text>
</comment>
<comment type="pathway">
    <text evidence="1">Amino-acid biosynthesis; L-histidine biosynthesis; L-histidine from 5-phospho-alpha-D-ribose 1-diphosphate: step 5/9.</text>
</comment>
<dbReference type="Gene3D" id="3.20.20.70">
    <property type="entry name" value="Aldolase class I"/>
    <property type="match status" value="1"/>
</dbReference>
<evidence type="ECO:0000256" key="10">
    <source>
        <dbReference type="ARBA" id="ARBA00047838"/>
    </source>
</evidence>
<comment type="function">
    <text evidence="8">IGPS catalyzes the conversion of PRFAR and glutamine to IGP, AICAR and glutamate. The HisF subunit catalyzes the cyclization activity that produces IGP and AICAR from PRFAR using the ammonia provided by the HisH subunit.</text>
</comment>
<evidence type="ECO:0000256" key="11">
    <source>
        <dbReference type="RuleBase" id="RU003657"/>
    </source>
</evidence>
<evidence type="ECO:0000256" key="7">
    <source>
        <dbReference type="ARBA" id="ARBA00023239"/>
    </source>
</evidence>
<keyword evidence="7" id="KW-0456">Lyase</keyword>
<evidence type="ECO:0000313" key="12">
    <source>
        <dbReference type="EMBL" id="AWO01178.1"/>
    </source>
</evidence>
<proteinExistence type="inferred from homology"/>
<evidence type="ECO:0000256" key="3">
    <source>
        <dbReference type="ARBA" id="ARBA00011152"/>
    </source>
</evidence>
<dbReference type="InterPro" id="IPR006062">
    <property type="entry name" value="His_biosynth"/>
</dbReference>